<feature type="signal peptide" evidence="5">
    <location>
        <begin position="1"/>
        <end position="23"/>
    </location>
</feature>
<dbReference type="SMART" id="SM00636">
    <property type="entry name" value="Glyco_18"/>
    <property type="match status" value="1"/>
</dbReference>
<dbReference type="PROSITE" id="PS51910">
    <property type="entry name" value="GH18_2"/>
    <property type="match status" value="1"/>
</dbReference>
<keyword evidence="5" id="KW-0732">Signal</keyword>
<comment type="caution">
    <text evidence="7">The sequence shown here is derived from an EMBL/GenBank/DDBJ whole genome shotgun (WGS) entry which is preliminary data.</text>
</comment>
<evidence type="ECO:0000313" key="7">
    <source>
        <dbReference type="EMBL" id="MBA8889578.1"/>
    </source>
</evidence>
<keyword evidence="4" id="KW-0119">Carbohydrate metabolism</keyword>
<keyword evidence="8" id="KW-1185">Reference proteome</keyword>
<dbReference type="GO" id="GO:0006032">
    <property type="term" value="P:chitin catabolic process"/>
    <property type="evidence" value="ECO:0007669"/>
    <property type="project" value="UniProtKB-KW"/>
</dbReference>
<evidence type="ECO:0000256" key="2">
    <source>
        <dbReference type="ARBA" id="ARBA00012729"/>
    </source>
</evidence>
<dbReference type="Gene3D" id="3.20.20.80">
    <property type="entry name" value="Glycosidases"/>
    <property type="match status" value="1"/>
</dbReference>
<dbReference type="InterPro" id="IPR029070">
    <property type="entry name" value="Chitinase_insertion_sf"/>
</dbReference>
<dbReference type="Gene3D" id="3.10.50.10">
    <property type="match status" value="1"/>
</dbReference>
<keyword evidence="4" id="KW-0624">Polysaccharide degradation</keyword>
<comment type="catalytic activity">
    <reaction evidence="1">
        <text>Random endo-hydrolysis of N-acetyl-beta-D-glucosaminide (1-&gt;4)-beta-linkages in chitin and chitodextrins.</text>
        <dbReference type="EC" id="3.2.1.14"/>
    </reaction>
</comment>
<sequence length="390" mass="41449">MRHATVTVAALVGLLGVPHAAGAADAIFADGFEPARWVLGYYVGYERALLAPQDIRFDAVTHLMVGRMRPLPDGNLTYDFDIDDVQGPQWAQAAIAAAHAAGRKAIIMIGGAGEIDGWRGAAATAQSRHLLAINLQELKESWSVDGFDLDWEPLEDADKPSFKALAQEVRALLPGAILTVPVGWFNPNYMEPDPFWADVAPLFDRIDVMTYDMAGAASQGWDGWKSWHNSALYNTDPPTPSTPSAVDVSIRLGFLPSGVPASKLGIGLAFYGYCWQGVTAPHQDGGSISASDGTMSYATIATAYPVATTRQWDATARVPYLSSVAGAGPQGCNFLSYDDAQSAAEKGAYAKAHGIGGVIIWTIGQGHLASSPAGERDPLLDALRTSYLTP</sequence>
<dbReference type="AlphaFoldDB" id="A0A839F7S0"/>
<dbReference type="InterPro" id="IPR017853">
    <property type="entry name" value="GH"/>
</dbReference>
<dbReference type="GO" id="GO:0000272">
    <property type="term" value="P:polysaccharide catabolic process"/>
    <property type="evidence" value="ECO:0007669"/>
    <property type="project" value="UniProtKB-KW"/>
</dbReference>
<dbReference type="EMBL" id="JACGXL010000007">
    <property type="protein sequence ID" value="MBA8889578.1"/>
    <property type="molecule type" value="Genomic_DNA"/>
</dbReference>
<dbReference type="Proteomes" id="UP000550401">
    <property type="component" value="Unassembled WGS sequence"/>
</dbReference>
<dbReference type="GO" id="GO:0008843">
    <property type="term" value="F:endochitinase activity"/>
    <property type="evidence" value="ECO:0007669"/>
    <property type="project" value="UniProtKB-EC"/>
</dbReference>
<proteinExistence type="predicted"/>
<evidence type="ECO:0000256" key="4">
    <source>
        <dbReference type="ARBA" id="ARBA00023326"/>
    </source>
</evidence>
<reference evidence="7 8" key="1">
    <citation type="submission" date="2020-07" db="EMBL/GenBank/DDBJ databases">
        <title>Genomic Encyclopedia of Type Strains, Phase IV (KMG-V): Genome sequencing to study the core and pangenomes of soil and plant-associated prokaryotes.</title>
        <authorList>
            <person name="Whitman W."/>
        </authorList>
    </citation>
    <scope>NUCLEOTIDE SEQUENCE [LARGE SCALE GENOMIC DNA]</scope>
    <source>
        <strain evidence="7 8">RH2WT43</strain>
    </source>
</reference>
<evidence type="ECO:0000256" key="3">
    <source>
        <dbReference type="ARBA" id="ARBA00023024"/>
    </source>
</evidence>
<name>A0A839F7S0_9GAMM</name>
<protein>
    <recommendedName>
        <fullName evidence="2">chitinase</fullName>
        <ecNumber evidence="2">3.2.1.14</ecNumber>
    </recommendedName>
</protein>
<dbReference type="InterPro" id="IPR050314">
    <property type="entry name" value="Glycosyl_Hydrlase_18"/>
</dbReference>
<dbReference type="GO" id="GO:0008061">
    <property type="term" value="F:chitin binding"/>
    <property type="evidence" value="ECO:0007669"/>
    <property type="project" value="InterPro"/>
</dbReference>
<evidence type="ECO:0000259" key="6">
    <source>
        <dbReference type="PROSITE" id="PS51910"/>
    </source>
</evidence>
<dbReference type="RefSeq" id="WP_182532619.1">
    <property type="nucleotide sequence ID" value="NZ_JACGXL010000007.1"/>
</dbReference>
<evidence type="ECO:0000313" key="8">
    <source>
        <dbReference type="Proteomes" id="UP000550401"/>
    </source>
</evidence>
<keyword evidence="3" id="KW-0146">Chitin degradation</keyword>
<dbReference type="EC" id="3.2.1.14" evidence="2"/>
<feature type="domain" description="GH18" evidence="6">
    <location>
        <begin position="36"/>
        <end position="390"/>
    </location>
</feature>
<dbReference type="Pfam" id="PF00704">
    <property type="entry name" value="Glyco_hydro_18"/>
    <property type="match status" value="1"/>
</dbReference>
<dbReference type="SUPFAM" id="SSF51445">
    <property type="entry name" value="(Trans)glycosidases"/>
    <property type="match status" value="1"/>
</dbReference>
<organism evidence="7 8">
    <name type="scientific">Dokdonella fugitiva</name>
    <dbReference type="NCBI Taxonomy" id="328517"/>
    <lineage>
        <taxon>Bacteria</taxon>
        <taxon>Pseudomonadati</taxon>
        <taxon>Pseudomonadota</taxon>
        <taxon>Gammaproteobacteria</taxon>
        <taxon>Lysobacterales</taxon>
        <taxon>Rhodanobacteraceae</taxon>
        <taxon>Dokdonella</taxon>
    </lineage>
</organism>
<dbReference type="InterPro" id="IPR011583">
    <property type="entry name" value="Chitinase_II/V-like_cat"/>
</dbReference>
<dbReference type="PANTHER" id="PTHR11177:SF317">
    <property type="entry name" value="CHITINASE 12-RELATED"/>
    <property type="match status" value="1"/>
</dbReference>
<feature type="chain" id="PRO_5032573086" description="chitinase" evidence="5">
    <location>
        <begin position="24"/>
        <end position="390"/>
    </location>
</feature>
<accession>A0A839F7S0</accession>
<gene>
    <name evidence="7" type="ORF">FHW12_003824</name>
</gene>
<keyword evidence="7" id="KW-0378">Hydrolase</keyword>
<dbReference type="InterPro" id="IPR001223">
    <property type="entry name" value="Glyco_hydro18_cat"/>
</dbReference>
<keyword evidence="7" id="KW-0326">Glycosidase</keyword>
<evidence type="ECO:0000256" key="5">
    <source>
        <dbReference type="SAM" id="SignalP"/>
    </source>
</evidence>
<dbReference type="PANTHER" id="PTHR11177">
    <property type="entry name" value="CHITINASE"/>
    <property type="match status" value="1"/>
</dbReference>
<evidence type="ECO:0000256" key="1">
    <source>
        <dbReference type="ARBA" id="ARBA00000822"/>
    </source>
</evidence>